<name>A0A2H1L8G7_9MICO</name>
<dbReference type="InterPro" id="IPR029058">
    <property type="entry name" value="AB_hydrolase_fold"/>
</dbReference>
<dbReference type="PANTHER" id="PTHR46438:SF2">
    <property type="entry name" value="ALPHA_BETA-HYDROLASES SUPERFAMILY PROTEIN"/>
    <property type="match status" value="1"/>
</dbReference>
<sequence>MAPGPSPLPAVPLSALPSEARRYEPFVRRVPAGTRVRSATWRHRRWDVHVEAIGDDDAPVRALLIHGAGGNAAAMRPFAAHIAAARMQVLIADMPGYGRTAPARDPDVTYGDWQELLVDLTARIADRPLIVIGASMGGMLAYDTGAVSPHVDAVVATCLLDLSDVAVLRRVSRWPLLAPAVPASLALARGPLASTFLPLTAIAPMELIANDPGLTEAVAADPRGGAGAMPLGWFRTLVAGGPVIAPERYSGPPVTLVHPAEDRWTPAEVSLAFHSRLPGDAHAAHLLEGSGHFPVEEPGFSRLLEVLAETAEDVTAQTDRRSSLPSREDRP</sequence>
<evidence type="ECO:0000313" key="3">
    <source>
        <dbReference type="EMBL" id="SMY13085.1"/>
    </source>
</evidence>
<feature type="region of interest" description="Disordered" evidence="1">
    <location>
        <begin position="311"/>
        <end position="331"/>
    </location>
</feature>
<feature type="domain" description="Serine aminopeptidase S33" evidence="2">
    <location>
        <begin position="63"/>
        <end position="298"/>
    </location>
</feature>
<accession>A0A2H1L8G7</accession>
<dbReference type="Gene3D" id="3.40.50.1820">
    <property type="entry name" value="alpha/beta hydrolase"/>
    <property type="match status" value="1"/>
</dbReference>
<dbReference type="Pfam" id="PF12146">
    <property type="entry name" value="Hydrolase_4"/>
    <property type="match status" value="1"/>
</dbReference>
<dbReference type="RefSeq" id="WP_101589995.1">
    <property type="nucleotide sequence ID" value="NZ_FXZM01000016.1"/>
</dbReference>
<dbReference type="InterPro" id="IPR022742">
    <property type="entry name" value="Hydrolase_4"/>
</dbReference>
<dbReference type="AlphaFoldDB" id="A0A2H1L8G7"/>
<dbReference type="PRINTS" id="PR00111">
    <property type="entry name" value="ABHYDROLASE"/>
</dbReference>
<dbReference type="PANTHER" id="PTHR46438">
    <property type="entry name" value="ALPHA/BETA-HYDROLASES SUPERFAMILY PROTEIN"/>
    <property type="match status" value="1"/>
</dbReference>
<dbReference type="EMBL" id="FXZM01000016">
    <property type="protein sequence ID" value="SMY13085.1"/>
    <property type="molecule type" value="Genomic_DNA"/>
</dbReference>
<dbReference type="GO" id="GO:0016787">
    <property type="term" value="F:hydrolase activity"/>
    <property type="evidence" value="ECO:0007669"/>
    <property type="project" value="UniProtKB-KW"/>
</dbReference>
<dbReference type="Proteomes" id="UP000234462">
    <property type="component" value="Unassembled WGS sequence"/>
</dbReference>
<dbReference type="SUPFAM" id="SSF53474">
    <property type="entry name" value="alpha/beta-Hydrolases"/>
    <property type="match status" value="1"/>
</dbReference>
<dbReference type="OrthoDB" id="1376138at2"/>
<evidence type="ECO:0000256" key="1">
    <source>
        <dbReference type="SAM" id="MobiDB-lite"/>
    </source>
</evidence>
<keyword evidence="4" id="KW-1185">Reference proteome</keyword>
<reference evidence="4" key="1">
    <citation type="submission" date="2017-03" db="EMBL/GenBank/DDBJ databases">
        <authorList>
            <person name="Monnet C."/>
        </authorList>
    </citation>
    <scope>NUCLEOTIDE SEQUENCE [LARGE SCALE GENOMIC DNA]</scope>
    <source>
        <strain evidence="4">SJ5-8</strain>
    </source>
</reference>
<proteinExistence type="predicted"/>
<organism evidence="3 4">
    <name type="scientific">Brevibacterium jeotgali</name>
    <dbReference type="NCBI Taxonomy" id="1262550"/>
    <lineage>
        <taxon>Bacteria</taxon>
        <taxon>Bacillati</taxon>
        <taxon>Actinomycetota</taxon>
        <taxon>Actinomycetes</taxon>
        <taxon>Micrococcales</taxon>
        <taxon>Brevibacteriaceae</taxon>
        <taxon>Brevibacterium</taxon>
    </lineage>
</organism>
<dbReference type="InterPro" id="IPR000073">
    <property type="entry name" value="AB_hydrolase_1"/>
</dbReference>
<feature type="compositionally biased region" description="Basic and acidic residues" evidence="1">
    <location>
        <begin position="318"/>
        <end position="331"/>
    </location>
</feature>
<gene>
    <name evidence="3" type="ORF">BJEO58_02694</name>
</gene>
<protein>
    <submittedName>
        <fullName evidence="3">Lysophospholipase, alpha-beta hydrolase superfamily</fullName>
    </submittedName>
</protein>
<keyword evidence="3" id="KW-0378">Hydrolase</keyword>
<evidence type="ECO:0000313" key="4">
    <source>
        <dbReference type="Proteomes" id="UP000234462"/>
    </source>
</evidence>
<evidence type="ECO:0000259" key="2">
    <source>
        <dbReference type="Pfam" id="PF12146"/>
    </source>
</evidence>